<dbReference type="RefSeq" id="WP_229759355.1">
    <property type="nucleotide sequence ID" value="NZ_AP019860.1"/>
</dbReference>
<evidence type="ECO:0000313" key="2">
    <source>
        <dbReference type="Proteomes" id="UP000326354"/>
    </source>
</evidence>
<accession>A0A5S9IJD2</accession>
<dbReference type="PROSITE" id="PS51257">
    <property type="entry name" value="PROKAR_LIPOPROTEIN"/>
    <property type="match status" value="1"/>
</dbReference>
<reference evidence="1 2" key="1">
    <citation type="submission" date="2019-08" db="EMBL/GenBank/DDBJ databases">
        <title>Complete genome sequence of Candidatus Uab amorphum.</title>
        <authorList>
            <person name="Shiratori T."/>
            <person name="Suzuki S."/>
            <person name="Kakizawa Y."/>
            <person name="Ishida K."/>
        </authorList>
    </citation>
    <scope>NUCLEOTIDE SEQUENCE [LARGE SCALE GENOMIC DNA]</scope>
    <source>
        <strain evidence="1 2">SRT547</strain>
    </source>
</reference>
<gene>
    <name evidence="1" type="ORF">UABAM_00869</name>
</gene>
<dbReference type="EMBL" id="AP019860">
    <property type="protein sequence ID" value="BBM82526.1"/>
    <property type="molecule type" value="Genomic_DNA"/>
</dbReference>
<dbReference type="Proteomes" id="UP000326354">
    <property type="component" value="Chromosome"/>
</dbReference>
<evidence type="ECO:0000313" key="1">
    <source>
        <dbReference type="EMBL" id="BBM82526.1"/>
    </source>
</evidence>
<dbReference type="Gene3D" id="3.10.450.50">
    <property type="match status" value="1"/>
</dbReference>
<organism evidence="1 2">
    <name type="scientific">Uabimicrobium amorphum</name>
    <dbReference type="NCBI Taxonomy" id="2596890"/>
    <lineage>
        <taxon>Bacteria</taxon>
        <taxon>Pseudomonadati</taxon>
        <taxon>Planctomycetota</taxon>
        <taxon>Candidatus Uabimicrobiia</taxon>
        <taxon>Candidatus Uabimicrobiales</taxon>
        <taxon>Candidatus Uabimicrobiaceae</taxon>
        <taxon>Candidatus Uabimicrobium</taxon>
    </lineage>
</organism>
<keyword evidence="2" id="KW-1185">Reference proteome</keyword>
<name>A0A5S9IJD2_UABAM</name>
<sequence length="208" mass="23301">MLNPKSFSKHNIMSFAIVFFIALFLSGCANNNHIVRAESQSKSQEGFRYSSSCITEQEVVEAQKAWGEGIIKIGKAYSSNGDYVKAASEHINEYYGYDLSLVLFKPTLASHSQFRTSFDGALSYFVGGNPSYEEDKGFALRPWTKVRWENTGIVNNSCNVAIAMGNYYFTDVEGNETKVEYTLAYAKDENENLKIIVHNSSLPYTNGK</sequence>
<protein>
    <submittedName>
        <fullName evidence="1">Phosphoribosyl-AMP cyclohydrolase</fullName>
    </submittedName>
</protein>
<dbReference type="GO" id="GO:0016787">
    <property type="term" value="F:hydrolase activity"/>
    <property type="evidence" value="ECO:0007669"/>
    <property type="project" value="UniProtKB-KW"/>
</dbReference>
<proteinExistence type="predicted"/>
<keyword evidence="1" id="KW-0378">Hydrolase</keyword>
<dbReference type="AlphaFoldDB" id="A0A5S9IJD2"/>
<dbReference type="KEGG" id="uam:UABAM_00869"/>